<organism evidence="3 4">
    <name type="scientific">Leptotrombidium deliense</name>
    <dbReference type="NCBI Taxonomy" id="299467"/>
    <lineage>
        <taxon>Eukaryota</taxon>
        <taxon>Metazoa</taxon>
        <taxon>Ecdysozoa</taxon>
        <taxon>Arthropoda</taxon>
        <taxon>Chelicerata</taxon>
        <taxon>Arachnida</taxon>
        <taxon>Acari</taxon>
        <taxon>Acariformes</taxon>
        <taxon>Trombidiformes</taxon>
        <taxon>Prostigmata</taxon>
        <taxon>Anystina</taxon>
        <taxon>Parasitengona</taxon>
        <taxon>Trombiculoidea</taxon>
        <taxon>Trombiculidae</taxon>
        <taxon>Leptotrombidium</taxon>
    </lineage>
</organism>
<feature type="compositionally biased region" description="Polar residues" evidence="1">
    <location>
        <begin position="434"/>
        <end position="446"/>
    </location>
</feature>
<evidence type="ECO:0000313" key="4">
    <source>
        <dbReference type="Proteomes" id="UP000288716"/>
    </source>
</evidence>
<dbReference type="VEuPathDB" id="VectorBase:LDEU004364"/>
<dbReference type="Pfam" id="PF01607">
    <property type="entry name" value="CBM_14"/>
    <property type="match status" value="1"/>
</dbReference>
<feature type="compositionally biased region" description="Polar residues" evidence="1">
    <location>
        <begin position="634"/>
        <end position="643"/>
    </location>
</feature>
<feature type="compositionally biased region" description="Basic and acidic residues" evidence="1">
    <location>
        <begin position="312"/>
        <end position="334"/>
    </location>
</feature>
<dbReference type="Gene3D" id="2.170.140.10">
    <property type="entry name" value="Chitin binding domain"/>
    <property type="match status" value="1"/>
</dbReference>
<dbReference type="EMBL" id="NCKV01001845">
    <property type="protein sequence ID" value="RWS27676.1"/>
    <property type="molecule type" value="Genomic_DNA"/>
</dbReference>
<evidence type="ECO:0000313" key="3">
    <source>
        <dbReference type="EMBL" id="RWS27676.1"/>
    </source>
</evidence>
<feature type="region of interest" description="Disordered" evidence="1">
    <location>
        <begin position="603"/>
        <end position="648"/>
    </location>
</feature>
<dbReference type="SMART" id="SM00494">
    <property type="entry name" value="ChtBD2"/>
    <property type="match status" value="1"/>
</dbReference>
<gene>
    <name evidence="3" type="ORF">B4U80_04418</name>
</gene>
<protein>
    <submittedName>
        <fullName evidence="3">Glycine-rich cell wall structural protein 1.8-like protein</fullName>
    </submittedName>
</protein>
<feature type="compositionally biased region" description="Low complexity" evidence="1">
    <location>
        <begin position="267"/>
        <end position="284"/>
    </location>
</feature>
<feature type="region of interest" description="Disordered" evidence="1">
    <location>
        <begin position="476"/>
        <end position="500"/>
    </location>
</feature>
<dbReference type="AlphaFoldDB" id="A0A443SJI5"/>
<dbReference type="PROSITE" id="PS50940">
    <property type="entry name" value="CHIT_BIND_II"/>
    <property type="match status" value="1"/>
</dbReference>
<dbReference type="PANTHER" id="PTHR22933">
    <property type="entry name" value="FI18007P1-RELATED"/>
    <property type="match status" value="1"/>
</dbReference>
<name>A0A443SJI5_9ACAR</name>
<dbReference type="GO" id="GO:0005576">
    <property type="term" value="C:extracellular region"/>
    <property type="evidence" value="ECO:0007669"/>
    <property type="project" value="InterPro"/>
</dbReference>
<feature type="compositionally biased region" description="Polar residues" evidence="1">
    <location>
        <begin position="235"/>
        <end position="246"/>
    </location>
</feature>
<feature type="compositionally biased region" description="Acidic residues" evidence="1">
    <location>
        <begin position="621"/>
        <end position="633"/>
    </location>
</feature>
<dbReference type="InterPro" id="IPR002557">
    <property type="entry name" value="Chitin-bd_dom"/>
</dbReference>
<dbReference type="InterPro" id="IPR052976">
    <property type="entry name" value="Scoloptoxin-like"/>
</dbReference>
<dbReference type="SUPFAM" id="SSF57625">
    <property type="entry name" value="Invertebrate chitin-binding proteins"/>
    <property type="match status" value="1"/>
</dbReference>
<dbReference type="Proteomes" id="UP000288716">
    <property type="component" value="Unassembled WGS sequence"/>
</dbReference>
<dbReference type="OrthoDB" id="6364363at2759"/>
<comment type="caution">
    <text evidence="3">The sequence shown here is derived from an EMBL/GenBank/DDBJ whole genome shotgun (WGS) entry which is preliminary data.</text>
</comment>
<feature type="compositionally biased region" description="Basic and acidic residues" evidence="1">
    <location>
        <begin position="391"/>
        <end position="425"/>
    </location>
</feature>
<sequence>MDGGETRTTTSWAKSTTSKSNNPGAVHVSLGTAMSKKKVKSAIHSSAQTPQKFWESKSFEALLRENQKDGLDNVAPVRQVFKSWEYTKEGNKPAKLIEKSWEKSGDFIVPPTVKVVEGNRESLFKLNDWTTQTPKHTPPVRWDDKPEFQAPPKLKKNFQKFEFEKQREKQPKVKIVAKKLVTLKKSVQTEDIPISGIVNSNNHESHRLIKKEGLIEEPAPKKPDKSSSRIWFKMPSTTTERFTTPQVEYAIEDVSPGTRKRTKKLPQNQVNHQNNQNQNHNQNNAGTRSDQNRPQPQPQRQQVPQKFSYRFEWGKRPDEEHEPPKSESLKKEEPPITETIARLSEEDDDEEVTSLKELDDFQAKWERLARQTFKENQETTTELPARVQKKPKSENIEKSNRQAVRLKDTTSEDFNRNPSAKEKPAKIYSWKQPAKQQTPTQSTPSRLQKRIDTRDPRDREILEDITQRKHNYEIEDMPEERLANQRAPAPKNEDHGDDGKEWRLEDSIPGVPDQDYATFKAVPQTNFKCSDHKLPGYYGDMEAKCQAFHVCQANGRQDSFVCPIGTVFNQQLFVCDWWNNFRCEETPNFYELNANLYDYSKGGGPGPTGGNKPRGTRETDESLADDDGADEPETNSALKSSSIYDAETKGGSHRSQVYFSDAAHVRQALAKRKSRNEALIERRSDSISAAIPVEDEYWAASEEMPAANETNSY</sequence>
<evidence type="ECO:0000256" key="1">
    <source>
        <dbReference type="SAM" id="MobiDB-lite"/>
    </source>
</evidence>
<dbReference type="PANTHER" id="PTHR22933:SF43">
    <property type="entry name" value="LP10131P"/>
    <property type="match status" value="1"/>
</dbReference>
<dbReference type="InterPro" id="IPR036508">
    <property type="entry name" value="Chitin-bd_dom_sf"/>
</dbReference>
<feature type="region of interest" description="Disordered" evidence="1">
    <location>
        <begin position="196"/>
        <end position="354"/>
    </location>
</feature>
<accession>A0A443SJI5</accession>
<feature type="compositionally biased region" description="Low complexity" evidence="1">
    <location>
        <begin position="1"/>
        <end position="20"/>
    </location>
</feature>
<feature type="region of interest" description="Disordered" evidence="1">
    <location>
        <begin position="129"/>
        <end position="151"/>
    </location>
</feature>
<evidence type="ECO:0000259" key="2">
    <source>
        <dbReference type="PROSITE" id="PS50940"/>
    </source>
</evidence>
<feature type="compositionally biased region" description="Basic and acidic residues" evidence="1">
    <location>
        <begin position="491"/>
        <end position="500"/>
    </location>
</feature>
<proteinExistence type="predicted"/>
<feature type="compositionally biased region" description="Low complexity" evidence="1">
    <location>
        <begin position="292"/>
        <end position="305"/>
    </location>
</feature>
<keyword evidence="4" id="KW-1185">Reference proteome</keyword>
<dbReference type="GO" id="GO:0008061">
    <property type="term" value="F:chitin binding"/>
    <property type="evidence" value="ECO:0007669"/>
    <property type="project" value="InterPro"/>
</dbReference>
<feature type="compositionally biased region" description="Basic and acidic residues" evidence="1">
    <location>
        <begin position="203"/>
        <end position="227"/>
    </location>
</feature>
<feature type="region of interest" description="Disordered" evidence="1">
    <location>
        <begin position="1"/>
        <end position="33"/>
    </location>
</feature>
<dbReference type="STRING" id="299467.A0A443SJI5"/>
<reference evidence="3 4" key="1">
    <citation type="journal article" date="2018" name="Gigascience">
        <title>Genomes of trombidid mites reveal novel predicted allergens and laterally-transferred genes associated with secondary metabolism.</title>
        <authorList>
            <person name="Dong X."/>
            <person name="Chaisiri K."/>
            <person name="Xia D."/>
            <person name="Armstrong S.D."/>
            <person name="Fang Y."/>
            <person name="Donnelly M.J."/>
            <person name="Kadowaki T."/>
            <person name="McGarry J.W."/>
            <person name="Darby A.C."/>
            <person name="Makepeace B.L."/>
        </authorList>
    </citation>
    <scope>NUCLEOTIDE SEQUENCE [LARGE SCALE GENOMIC DNA]</scope>
    <source>
        <strain evidence="3">UoL-UT</strain>
    </source>
</reference>
<feature type="domain" description="Chitin-binding type-2" evidence="2">
    <location>
        <begin position="526"/>
        <end position="585"/>
    </location>
</feature>
<feature type="compositionally biased region" description="Basic and acidic residues" evidence="1">
    <location>
        <begin position="449"/>
        <end position="459"/>
    </location>
</feature>
<feature type="region of interest" description="Disordered" evidence="1">
    <location>
        <begin position="372"/>
        <end position="459"/>
    </location>
</feature>